<evidence type="ECO:0000256" key="3">
    <source>
        <dbReference type="ARBA" id="ARBA00022448"/>
    </source>
</evidence>
<evidence type="ECO:0000313" key="10">
    <source>
        <dbReference type="WBParaSite" id="MCU_005379-RA"/>
    </source>
</evidence>
<dbReference type="GO" id="GO:0045259">
    <property type="term" value="C:proton-transporting ATP synthase complex"/>
    <property type="evidence" value="ECO:0007669"/>
    <property type="project" value="UniProtKB-KW"/>
</dbReference>
<evidence type="ECO:0000256" key="5">
    <source>
        <dbReference type="ARBA" id="ARBA00022781"/>
    </source>
</evidence>
<keyword evidence="4" id="KW-0138">CF(0)</keyword>
<proteinExistence type="inferred from homology"/>
<dbReference type="Pfam" id="PF05511">
    <property type="entry name" value="ATP-synt_F6"/>
    <property type="match status" value="1"/>
</dbReference>
<organism evidence="10">
    <name type="scientific">Mesocestoides corti</name>
    <name type="common">Flatworm</name>
    <dbReference type="NCBI Taxonomy" id="53468"/>
    <lineage>
        <taxon>Eukaryota</taxon>
        <taxon>Metazoa</taxon>
        <taxon>Spiralia</taxon>
        <taxon>Lophotrochozoa</taxon>
        <taxon>Platyhelminthes</taxon>
        <taxon>Cestoda</taxon>
        <taxon>Eucestoda</taxon>
        <taxon>Cyclophyllidea</taxon>
        <taxon>Mesocestoididae</taxon>
        <taxon>Mesocestoides</taxon>
    </lineage>
</organism>
<dbReference type="GO" id="GO:0005743">
    <property type="term" value="C:mitochondrial inner membrane"/>
    <property type="evidence" value="ECO:0007669"/>
    <property type="project" value="UniProtKB-SubCell"/>
</dbReference>
<dbReference type="Gene3D" id="1.10.246.110">
    <property type="entry name" value="Mitochondrial ATP synthase-coupling factor 6"/>
    <property type="match status" value="1"/>
</dbReference>
<evidence type="ECO:0000256" key="7">
    <source>
        <dbReference type="ARBA" id="ARBA00023065"/>
    </source>
</evidence>
<evidence type="ECO:0000256" key="8">
    <source>
        <dbReference type="ARBA" id="ARBA00023128"/>
    </source>
</evidence>
<keyword evidence="9" id="KW-0472">Membrane</keyword>
<dbReference type="GO" id="GO:0015078">
    <property type="term" value="F:proton transmembrane transporter activity"/>
    <property type="evidence" value="ECO:0007669"/>
    <property type="project" value="InterPro"/>
</dbReference>
<keyword evidence="3" id="KW-0813">Transport</keyword>
<accession>A0A5K3F418</accession>
<evidence type="ECO:0000256" key="1">
    <source>
        <dbReference type="ARBA" id="ARBA00004273"/>
    </source>
</evidence>
<comment type="similarity">
    <text evidence="2">Belongs to the eukaryotic ATPase subunit F6 family.</text>
</comment>
<keyword evidence="8" id="KW-0496">Mitochondrion</keyword>
<evidence type="ECO:0000256" key="6">
    <source>
        <dbReference type="ARBA" id="ARBA00022792"/>
    </source>
</evidence>
<dbReference type="GO" id="GO:0015986">
    <property type="term" value="P:proton motive force-driven ATP synthesis"/>
    <property type="evidence" value="ECO:0007669"/>
    <property type="project" value="InterPro"/>
</dbReference>
<keyword evidence="7" id="KW-0406">Ion transport</keyword>
<dbReference type="InterPro" id="IPR008387">
    <property type="entry name" value="ATP_synth_f6_mt"/>
</dbReference>
<dbReference type="AlphaFoldDB" id="A0A5K3F418"/>
<evidence type="ECO:0000256" key="9">
    <source>
        <dbReference type="ARBA" id="ARBA00023136"/>
    </source>
</evidence>
<dbReference type="SUPFAM" id="SSF111357">
    <property type="entry name" value="Mitochondrial ATP synthase coupling factor 6"/>
    <property type="match status" value="1"/>
</dbReference>
<comment type="subcellular location">
    <subcellularLocation>
        <location evidence="1">Mitochondrion inner membrane</location>
    </subcellularLocation>
</comment>
<keyword evidence="5" id="KW-0375">Hydrogen ion transport</keyword>
<reference evidence="10" key="1">
    <citation type="submission" date="2019-11" db="UniProtKB">
        <authorList>
            <consortium name="WormBaseParasite"/>
        </authorList>
    </citation>
    <scope>IDENTIFICATION</scope>
</reference>
<protein>
    <submittedName>
        <fullName evidence="10">ATP synthase-coupling factor 6, mitochondrial</fullName>
    </submittedName>
</protein>
<keyword evidence="6" id="KW-0999">Mitochondrion inner membrane</keyword>
<dbReference type="WBParaSite" id="MCU_005379-RA">
    <property type="protein sequence ID" value="MCU_005379-RA"/>
    <property type="gene ID" value="MCU_005379"/>
</dbReference>
<dbReference type="PANTHER" id="PTHR12441">
    <property type="entry name" value="ATP SYNTHASE COUPLING FACTOR 6, MITOCHONDRIAL"/>
    <property type="match status" value="1"/>
</dbReference>
<evidence type="ECO:0000256" key="4">
    <source>
        <dbReference type="ARBA" id="ARBA00022547"/>
    </source>
</evidence>
<name>A0A5K3F418_MESCO</name>
<dbReference type="InterPro" id="IPR036204">
    <property type="entry name" value="ATP_synth_f6_sf_mt"/>
</dbReference>
<sequence>MSLCRCGRFLANSYLFAARRVTLTTQQAADPIKKAFIEKLREYQEKSKTSELGLVGATEAQVKSLKDSLEKLDQVFKAKGVDMTKFPVLQHENPELVNPGSTIITEYPERELLENPEETERIDGVLTKGPIVI</sequence>
<evidence type="ECO:0000256" key="2">
    <source>
        <dbReference type="ARBA" id="ARBA00007346"/>
    </source>
</evidence>
<dbReference type="PANTHER" id="PTHR12441:SF10">
    <property type="entry name" value="ATP SYNTHASE-COUPLING FACTOR 6, MITOCHONDRIAL"/>
    <property type="match status" value="1"/>
</dbReference>